<sequence length="159" mass="17577">PGAPFRPLFLHPCSFNHHSGFARDISVCSAHCCRSLSGADKQAALLFPSTSVNGAHLIFRMDSSRHHCSGNLFLSTDQQRERYFQQLGKMILLVAVRVSGSVLGVSYRQFRGSGSVLHWSNGWQCADKSDHSILLLFVGCSEYRARFCTSQVQSVQAQA</sequence>
<name>A0AAV5SGK3_9BILA</name>
<organism evidence="1 2">
    <name type="scientific">Pristionchus entomophagus</name>
    <dbReference type="NCBI Taxonomy" id="358040"/>
    <lineage>
        <taxon>Eukaryota</taxon>
        <taxon>Metazoa</taxon>
        <taxon>Ecdysozoa</taxon>
        <taxon>Nematoda</taxon>
        <taxon>Chromadorea</taxon>
        <taxon>Rhabditida</taxon>
        <taxon>Rhabditina</taxon>
        <taxon>Diplogasteromorpha</taxon>
        <taxon>Diplogasteroidea</taxon>
        <taxon>Neodiplogasteridae</taxon>
        <taxon>Pristionchus</taxon>
    </lineage>
</organism>
<proteinExistence type="predicted"/>
<evidence type="ECO:0000313" key="2">
    <source>
        <dbReference type="Proteomes" id="UP001432027"/>
    </source>
</evidence>
<keyword evidence="2" id="KW-1185">Reference proteome</keyword>
<evidence type="ECO:0000313" key="1">
    <source>
        <dbReference type="EMBL" id="GMS81595.1"/>
    </source>
</evidence>
<reference evidence="1" key="1">
    <citation type="submission" date="2023-10" db="EMBL/GenBank/DDBJ databases">
        <title>Genome assembly of Pristionchus species.</title>
        <authorList>
            <person name="Yoshida K."/>
            <person name="Sommer R.J."/>
        </authorList>
    </citation>
    <scope>NUCLEOTIDE SEQUENCE</scope>
    <source>
        <strain evidence="1">RS0144</strain>
    </source>
</reference>
<dbReference type="EMBL" id="BTSX01000001">
    <property type="protein sequence ID" value="GMS81595.1"/>
    <property type="molecule type" value="Genomic_DNA"/>
</dbReference>
<protein>
    <submittedName>
        <fullName evidence="1">Uncharacterized protein</fullName>
    </submittedName>
</protein>
<feature type="non-terminal residue" evidence="1">
    <location>
        <position position="1"/>
    </location>
</feature>
<dbReference type="AlphaFoldDB" id="A0AAV5SGK3"/>
<gene>
    <name evidence="1" type="ORF">PENTCL1PPCAC_3770</name>
</gene>
<dbReference type="Proteomes" id="UP001432027">
    <property type="component" value="Unassembled WGS sequence"/>
</dbReference>
<comment type="caution">
    <text evidence="1">The sequence shown here is derived from an EMBL/GenBank/DDBJ whole genome shotgun (WGS) entry which is preliminary data.</text>
</comment>
<accession>A0AAV5SGK3</accession>